<gene>
    <name evidence="1" type="ORF">L2E82_47341</name>
</gene>
<dbReference type="EMBL" id="CM042017">
    <property type="protein sequence ID" value="KAI3689385.1"/>
    <property type="molecule type" value="Genomic_DNA"/>
</dbReference>
<name>A0ACB8YWG4_CICIN</name>
<protein>
    <submittedName>
        <fullName evidence="1">Uncharacterized protein</fullName>
    </submittedName>
</protein>
<keyword evidence="2" id="KW-1185">Reference proteome</keyword>
<accession>A0ACB8YWG4</accession>
<reference evidence="2" key="1">
    <citation type="journal article" date="2022" name="Mol. Ecol. Resour.">
        <title>The genomes of chicory, endive, great burdock and yacon provide insights into Asteraceae palaeo-polyploidization history and plant inulin production.</title>
        <authorList>
            <person name="Fan W."/>
            <person name="Wang S."/>
            <person name="Wang H."/>
            <person name="Wang A."/>
            <person name="Jiang F."/>
            <person name="Liu H."/>
            <person name="Zhao H."/>
            <person name="Xu D."/>
            <person name="Zhang Y."/>
        </authorList>
    </citation>
    <scope>NUCLEOTIDE SEQUENCE [LARGE SCALE GENOMIC DNA]</scope>
    <source>
        <strain evidence="2">cv. Punajuju</strain>
    </source>
</reference>
<sequence>MELITDTITVQIGSTSTQIRVKEIEGRLFQNSVTGNENDYSNPNEDDEDDDAEESEDGDFITSSDDDSSEMGSTGENEDQSCSMIVKDSIQLPSPQKVACGTMENDGDEVNEKKEHKNKVSSPTINLIKISNTEYLENPNENHPNTDPTQNGLKKSPTIGGNNNDFRPTESISTYETLADYSLNHMEKSPRSINEMSTKLKALLSRQTPIKDKLKELNSEVYPTVEIQKSTPMMAHYEGSRGNPNQIITRSRSRNQFLNDTNSDSECYSSNSLEMSFSINQRLEEVGMKSGLRRGKDKVNVTGSKAKSGDAKGNI</sequence>
<dbReference type="Proteomes" id="UP001055811">
    <property type="component" value="Linkage Group LG09"/>
</dbReference>
<evidence type="ECO:0000313" key="1">
    <source>
        <dbReference type="EMBL" id="KAI3689385.1"/>
    </source>
</evidence>
<evidence type="ECO:0000313" key="2">
    <source>
        <dbReference type="Proteomes" id="UP001055811"/>
    </source>
</evidence>
<organism evidence="1 2">
    <name type="scientific">Cichorium intybus</name>
    <name type="common">Chicory</name>
    <dbReference type="NCBI Taxonomy" id="13427"/>
    <lineage>
        <taxon>Eukaryota</taxon>
        <taxon>Viridiplantae</taxon>
        <taxon>Streptophyta</taxon>
        <taxon>Embryophyta</taxon>
        <taxon>Tracheophyta</taxon>
        <taxon>Spermatophyta</taxon>
        <taxon>Magnoliopsida</taxon>
        <taxon>eudicotyledons</taxon>
        <taxon>Gunneridae</taxon>
        <taxon>Pentapetalae</taxon>
        <taxon>asterids</taxon>
        <taxon>campanulids</taxon>
        <taxon>Asterales</taxon>
        <taxon>Asteraceae</taxon>
        <taxon>Cichorioideae</taxon>
        <taxon>Cichorieae</taxon>
        <taxon>Cichoriinae</taxon>
        <taxon>Cichorium</taxon>
    </lineage>
</organism>
<comment type="caution">
    <text evidence="1">The sequence shown here is derived from an EMBL/GenBank/DDBJ whole genome shotgun (WGS) entry which is preliminary data.</text>
</comment>
<reference evidence="1 2" key="2">
    <citation type="journal article" date="2022" name="Mol. Ecol. Resour.">
        <title>The genomes of chicory, endive, great burdock and yacon provide insights into Asteraceae paleo-polyploidization history and plant inulin production.</title>
        <authorList>
            <person name="Fan W."/>
            <person name="Wang S."/>
            <person name="Wang H."/>
            <person name="Wang A."/>
            <person name="Jiang F."/>
            <person name="Liu H."/>
            <person name="Zhao H."/>
            <person name="Xu D."/>
            <person name="Zhang Y."/>
        </authorList>
    </citation>
    <scope>NUCLEOTIDE SEQUENCE [LARGE SCALE GENOMIC DNA]</scope>
    <source>
        <strain evidence="2">cv. Punajuju</strain>
        <tissue evidence="1">Leaves</tissue>
    </source>
</reference>
<proteinExistence type="predicted"/>